<keyword evidence="2" id="KW-1185">Reference proteome</keyword>
<evidence type="ECO:0000313" key="1">
    <source>
        <dbReference type="Ensembl" id="ENSJHYP00000018431.1"/>
    </source>
</evidence>
<protein>
    <submittedName>
        <fullName evidence="1">Uncharacterized protein</fullName>
    </submittedName>
</protein>
<proteinExistence type="predicted"/>
<organism evidence="1 2">
    <name type="scientific">Junco hyemalis</name>
    <name type="common">Dark-eyed junco</name>
    <dbReference type="NCBI Taxonomy" id="40217"/>
    <lineage>
        <taxon>Eukaryota</taxon>
        <taxon>Metazoa</taxon>
        <taxon>Chordata</taxon>
        <taxon>Craniata</taxon>
        <taxon>Vertebrata</taxon>
        <taxon>Euteleostomi</taxon>
        <taxon>Archelosauria</taxon>
        <taxon>Archosauria</taxon>
        <taxon>Dinosauria</taxon>
        <taxon>Saurischia</taxon>
        <taxon>Theropoda</taxon>
        <taxon>Coelurosauria</taxon>
        <taxon>Aves</taxon>
        <taxon>Neognathae</taxon>
        <taxon>Neoaves</taxon>
        <taxon>Telluraves</taxon>
        <taxon>Australaves</taxon>
        <taxon>Passeriformes</taxon>
        <taxon>Passerellidae</taxon>
        <taxon>Junco</taxon>
    </lineage>
</organism>
<dbReference type="AlphaFoldDB" id="A0A8C5JF27"/>
<sequence length="121" mass="13256">MLLFNACDVLKQLGYPASPEVFFYKGELHIIAPGEPWEQGWALSAPRATVPQALALLSTRAEEFLAAEPIRAALNKRLHGYVGLQLGPLQLWGLGLILLFPSPPPDSSVLSFLGQKKLSYQ</sequence>
<dbReference type="Ensembl" id="ENSJHYT00000022233.1">
    <property type="protein sequence ID" value="ENSJHYP00000018431.1"/>
    <property type="gene ID" value="ENSJHYG00000014021.1"/>
</dbReference>
<reference evidence="1" key="2">
    <citation type="submission" date="2025-09" db="UniProtKB">
        <authorList>
            <consortium name="Ensembl"/>
        </authorList>
    </citation>
    <scope>IDENTIFICATION</scope>
</reference>
<reference evidence="1" key="1">
    <citation type="submission" date="2025-08" db="UniProtKB">
        <authorList>
            <consortium name="Ensembl"/>
        </authorList>
    </citation>
    <scope>IDENTIFICATION</scope>
</reference>
<dbReference type="Proteomes" id="UP000694408">
    <property type="component" value="Unplaced"/>
</dbReference>
<evidence type="ECO:0000313" key="2">
    <source>
        <dbReference type="Proteomes" id="UP000694408"/>
    </source>
</evidence>
<accession>A0A8C5JF27</accession>
<dbReference type="Pfam" id="PF07093">
    <property type="entry name" value="SGT1"/>
    <property type="match status" value="1"/>
</dbReference>
<name>A0A8C5JF27_JUNHY</name>
<dbReference type="InterPro" id="IPR010770">
    <property type="entry name" value="Ecd"/>
</dbReference>